<reference evidence="1 2" key="2">
    <citation type="journal article" date="2022" name="Mol. Ecol. Resour.">
        <title>The genomes of chicory, endive, great burdock and yacon provide insights into Asteraceae paleo-polyploidization history and plant inulin production.</title>
        <authorList>
            <person name="Fan W."/>
            <person name="Wang S."/>
            <person name="Wang H."/>
            <person name="Wang A."/>
            <person name="Jiang F."/>
            <person name="Liu H."/>
            <person name="Zhao H."/>
            <person name="Xu D."/>
            <person name="Zhang Y."/>
        </authorList>
    </citation>
    <scope>NUCLEOTIDE SEQUENCE [LARGE SCALE GENOMIC DNA]</scope>
    <source>
        <strain evidence="2">cv. Yunnan</strain>
        <tissue evidence="1">Leaves</tissue>
    </source>
</reference>
<evidence type="ECO:0000313" key="2">
    <source>
        <dbReference type="Proteomes" id="UP001056120"/>
    </source>
</evidence>
<proteinExistence type="predicted"/>
<name>A0ACB9K4S2_9ASTR</name>
<dbReference type="EMBL" id="CM042018">
    <property type="protein sequence ID" value="KAI3827326.1"/>
    <property type="molecule type" value="Genomic_DNA"/>
</dbReference>
<reference evidence="2" key="1">
    <citation type="journal article" date="2022" name="Mol. Ecol. Resour.">
        <title>The genomes of chicory, endive, great burdock and yacon provide insights into Asteraceae palaeo-polyploidization history and plant inulin production.</title>
        <authorList>
            <person name="Fan W."/>
            <person name="Wang S."/>
            <person name="Wang H."/>
            <person name="Wang A."/>
            <person name="Jiang F."/>
            <person name="Liu H."/>
            <person name="Zhao H."/>
            <person name="Xu D."/>
            <person name="Zhang Y."/>
        </authorList>
    </citation>
    <scope>NUCLEOTIDE SEQUENCE [LARGE SCALE GENOMIC DNA]</scope>
    <source>
        <strain evidence="2">cv. Yunnan</strain>
    </source>
</reference>
<gene>
    <name evidence="1" type="ORF">L1987_01399</name>
</gene>
<accession>A0ACB9K4S2</accession>
<evidence type="ECO:0000313" key="1">
    <source>
        <dbReference type="EMBL" id="KAI3827326.1"/>
    </source>
</evidence>
<dbReference type="Proteomes" id="UP001056120">
    <property type="component" value="Linkage Group LG01"/>
</dbReference>
<protein>
    <submittedName>
        <fullName evidence="1">Uncharacterized protein</fullName>
    </submittedName>
</protein>
<organism evidence="1 2">
    <name type="scientific">Smallanthus sonchifolius</name>
    <dbReference type="NCBI Taxonomy" id="185202"/>
    <lineage>
        <taxon>Eukaryota</taxon>
        <taxon>Viridiplantae</taxon>
        <taxon>Streptophyta</taxon>
        <taxon>Embryophyta</taxon>
        <taxon>Tracheophyta</taxon>
        <taxon>Spermatophyta</taxon>
        <taxon>Magnoliopsida</taxon>
        <taxon>eudicotyledons</taxon>
        <taxon>Gunneridae</taxon>
        <taxon>Pentapetalae</taxon>
        <taxon>asterids</taxon>
        <taxon>campanulids</taxon>
        <taxon>Asterales</taxon>
        <taxon>Asteraceae</taxon>
        <taxon>Asteroideae</taxon>
        <taxon>Heliantheae alliance</taxon>
        <taxon>Millerieae</taxon>
        <taxon>Smallanthus</taxon>
    </lineage>
</organism>
<comment type="caution">
    <text evidence="1">The sequence shown here is derived from an EMBL/GenBank/DDBJ whole genome shotgun (WGS) entry which is preliminary data.</text>
</comment>
<sequence>MGGDAWFGNMKSALARKGRNKAASSSTARAKKARQLEPETEQIPKPNWRKTEALCDQHEVWQEELYYEKMAGGLSSLDNTLRVEKAIRLSEFKLLGVYKCFERLGQIYKQNQGEEASRELKEILFQPGSLNKERKDLNILPKPCVVIGGHNIIPRTSDKWMVHVYELRVLAVLVSGVEMLSL</sequence>
<keyword evidence="2" id="KW-1185">Reference proteome</keyword>